<dbReference type="AlphaFoldDB" id="A0A9N9MNV3"/>
<feature type="signal peptide" evidence="1">
    <location>
        <begin position="1"/>
        <end position="28"/>
    </location>
</feature>
<name>A0A9N9MNV3_9CUCU</name>
<evidence type="ECO:0000313" key="2">
    <source>
        <dbReference type="EMBL" id="CAG9766900.1"/>
    </source>
</evidence>
<evidence type="ECO:0000313" key="3">
    <source>
        <dbReference type="Proteomes" id="UP001152799"/>
    </source>
</evidence>
<dbReference type="Proteomes" id="UP001152799">
    <property type="component" value="Chromosome 3"/>
</dbReference>
<gene>
    <name evidence="2" type="ORF">CEUTPL_LOCUS7471</name>
</gene>
<keyword evidence="3" id="KW-1185">Reference proteome</keyword>
<dbReference type="EMBL" id="OU892279">
    <property type="protein sequence ID" value="CAG9766900.1"/>
    <property type="molecule type" value="Genomic_DNA"/>
</dbReference>
<reference evidence="2" key="1">
    <citation type="submission" date="2022-01" db="EMBL/GenBank/DDBJ databases">
        <authorList>
            <person name="King R."/>
        </authorList>
    </citation>
    <scope>NUCLEOTIDE SEQUENCE</scope>
</reference>
<organism evidence="2 3">
    <name type="scientific">Ceutorhynchus assimilis</name>
    <name type="common">cabbage seed weevil</name>
    <dbReference type="NCBI Taxonomy" id="467358"/>
    <lineage>
        <taxon>Eukaryota</taxon>
        <taxon>Metazoa</taxon>
        <taxon>Ecdysozoa</taxon>
        <taxon>Arthropoda</taxon>
        <taxon>Hexapoda</taxon>
        <taxon>Insecta</taxon>
        <taxon>Pterygota</taxon>
        <taxon>Neoptera</taxon>
        <taxon>Endopterygota</taxon>
        <taxon>Coleoptera</taxon>
        <taxon>Polyphaga</taxon>
        <taxon>Cucujiformia</taxon>
        <taxon>Curculionidae</taxon>
        <taxon>Ceutorhynchinae</taxon>
        <taxon>Ceutorhynchus</taxon>
    </lineage>
</organism>
<feature type="chain" id="PRO_5040104950" evidence="1">
    <location>
        <begin position="29"/>
        <end position="226"/>
    </location>
</feature>
<keyword evidence="1" id="KW-0732">Signal</keyword>
<sequence length="226" mass="26220">MCFLKVKDALVGFLTLIVTLSDDMGVACKPINDHSPIINIVGDSEDSELTPLVRELKSLKNHLGQSTSTGLHRIYGHYIKQMKVKNLQNIEDRLAAINSTFLLLYRIYRLLYNYQCDLKKIQDYVLNTDGNFSQQIKQRREIFKDLKDYLSLALSEVKNILDETRRFKKHGCRMNLVTVFSDGDLGTMQMMDNNFVEHLNNFLDIAISLVQKRQIIEQAYYYNVLD</sequence>
<evidence type="ECO:0000256" key="1">
    <source>
        <dbReference type="SAM" id="SignalP"/>
    </source>
</evidence>
<proteinExistence type="predicted"/>
<accession>A0A9N9MNV3</accession>
<protein>
    <submittedName>
        <fullName evidence="2">Uncharacterized protein</fullName>
    </submittedName>
</protein>